<reference evidence="14" key="1">
    <citation type="journal article" date="2021" name="Genome Biol. Evol.">
        <title>A High-Quality Reference Genome for a Parasitic Bivalve with Doubly Uniparental Inheritance (Bivalvia: Unionida).</title>
        <authorList>
            <person name="Smith C.H."/>
        </authorList>
    </citation>
    <scope>NUCLEOTIDE SEQUENCE</scope>
    <source>
        <strain evidence="14">CHS0354</strain>
    </source>
</reference>
<dbReference type="SUPFAM" id="SSF49313">
    <property type="entry name" value="Cadherin-like"/>
    <property type="match status" value="14"/>
</dbReference>
<dbReference type="FunFam" id="2.60.40.60:FF:000104">
    <property type="entry name" value="cadherin-23 isoform X1"/>
    <property type="match status" value="1"/>
</dbReference>
<evidence type="ECO:0000256" key="9">
    <source>
        <dbReference type="ARBA" id="ARBA00023136"/>
    </source>
</evidence>
<dbReference type="PROSITE" id="PS50268">
    <property type="entry name" value="CADHERIN_2"/>
    <property type="match status" value="14"/>
</dbReference>
<dbReference type="PRINTS" id="PR00205">
    <property type="entry name" value="CADHERIN"/>
</dbReference>
<dbReference type="GO" id="GO:0016327">
    <property type="term" value="C:apicolateral plasma membrane"/>
    <property type="evidence" value="ECO:0007669"/>
    <property type="project" value="UniProtKB-ARBA"/>
</dbReference>
<evidence type="ECO:0000259" key="13">
    <source>
        <dbReference type="PROSITE" id="PS50268"/>
    </source>
</evidence>
<dbReference type="GO" id="GO:0005509">
    <property type="term" value="F:calcium ion binding"/>
    <property type="evidence" value="ECO:0007669"/>
    <property type="project" value="UniProtKB-UniRule"/>
</dbReference>
<dbReference type="EMBL" id="JAEAOA010002240">
    <property type="protein sequence ID" value="KAK3585846.1"/>
    <property type="molecule type" value="Genomic_DNA"/>
</dbReference>
<evidence type="ECO:0000313" key="14">
    <source>
        <dbReference type="EMBL" id="KAK3585846.1"/>
    </source>
</evidence>
<dbReference type="PANTHER" id="PTHR24026:SF126">
    <property type="entry name" value="PROTOCADHERIN FAT 4"/>
    <property type="match status" value="1"/>
</dbReference>
<proteinExistence type="predicted"/>
<feature type="domain" description="Cadherin" evidence="13">
    <location>
        <begin position="569"/>
        <end position="673"/>
    </location>
</feature>
<gene>
    <name evidence="14" type="ORF">CHS0354_038373</name>
</gene>
<keyword evidence="9" id="KW-0472">Membrane</keyword>
<reference evidence="14" key="2">
    <citation type="journal article" date="2021" name="Genome Biol. Evol.">
        <title>Developing a high-quality reference genome for a parasitic bivalve with doubly uniparental inheritance (Bivalvia: Unionida).</title>
        <authorList>
            <person name="Smith C.H."/>
        </authorList>
    </citation>
    <scope>NUCLEOTIDE SEQUENCE</scope>
    <source>
        <strain evidence="14">CHS0354</strain>
        <tissue evidence="14">Mantle</tissue>
    </source>
</reference>
<evidence type="ECO:0000256" key="10">
    <source>
        <dbReference type="ARBA" id="ARBA00023157"/>
    </source>
</evidence>
<feature type="domain" description="Cadherin" evidence="13">
    <location>
        <begin position="1207"/>
        <end position="1315"/>
    </location>
</feature>
<feature type="domain" description="Cadherin" evidence="13">
    <location>
        <begin position="997"/>
        <end position="1101"/>
    </location>
</feature>
<dbReference type="GO" id="GO:0035332">
    <property type="term" value="P:positive regulation of hippo signaling"/>
    <property type="evidence" value="ECO:0007669"/>
    <property type="project" value="UniProtKB-ARBA"/>
</dbReference>
<feature type="domain" description="Cadherin" evidence="13">
    <location>
        <begin position="674"/>
        <end position="782"/>
    </location>
</feature>
<keyword evidence="5" id="KW-0677">Repeat</keyword>
<name>A0AAE0S5P3_9BIVA</name>
<evidence type="ECO:0000256" key="7">
    <source>
        <dbReference type="ARBA" id="ARBA00022889"/>
    </source>
</evidence>
<evidence type="ECO:0000256" key="1">
    <source>
        <dbReference type="ARBA" id="ARBA00004167"/>
    </source>
</evidence>
<dbReference type="GO" id="GO:0090251">
    <property type="term" value="P:protein localization involved in establishment of planar polarity"/>
    <property type="evidence" value="ECO:0007669"/>
    <property type="project" value="UniProtKB-ARBA"/>
</dbReference>
<evidence type="ECO:0000256" key="6">
    <source>
        <dbReference type="ARBA" id="ARBA00022837"/>
    </source>
</evidence>
<keyword evidence="2" id="KW-0245">EGF-like domain</keyword>
<dbReference type="SMART" id="SM00112">
    <property type="entry name" value="CA"/>
    <property type="match status" value="13"/>
</dbReference>
<dbReference type="GO" id="GO:0007156">
    <property type="term" value="P:homophilic cell adhesion via plasma membrane adhesion molecules"/>
    <property type="evidence" value="ECO:0007669"/>
    <property type="project" value="InterPro"/>
</dbReference>
<dbReference type="FunFam" id="2.60.40.60:FF:000033">
    <property type="entry name" value="FAT atypical cadherin 1"/>
    <property type="match status" value="2"/>
</dbReference>
<comment type="subcellular location">
    <subcellularLocation>
        <location evidence="1">Membrane</location>
        <topology evidence="1">Single-pass membrane protein</topology>
    </subcellularLocation>
</comment>
<feature type="domain" description="Cadherin" evidence="13">
    <location>
        <begin position="358"/>
        <end position="460"/>
    </location>
</feature>
<keyword evidence="8" id="KW-1133">Transmembrane helix</keyword>
<dbReference type="CDD" id="cd11304">
    <property type="entry name" value="Cadherin_repeat"/>
    <property type="match status" value="14"/>
</dbReference>
<feature type="domain" description="Cadherin" evidence="13">
    <location>
        <begin position="1110"/>
        <end position="1206"/>
    </location>
</feature>
<keyword evidence="15" id="KW-1185">Reference proteome</keyword>
<keyword evidence="7" id="KW-0130">Cell adhesion</keyword>
<dbReference type="FunFam" id="2.60.40.60:FF:000039">
    <property type="entry name" value="FAT atypical cadherin 3"/>
    <property type="match status" value="1"/>
</dbReference>
<keyword evidence="10" id="KW-1015">Disulfide bond</keyword>
<organism evidence="14 15">
    <name type="scientific">Potamilus streckersoni</name>
    <dbReference type="NCBI Taxonomy" id="2493646"/>
    <lineage>
        <taxon>Eukaryota</taxon>
        <taxon>Metazoa</taxon>
        <taxon>Spiralia</taxon>
        <taxon>Lophotrochozoa</taxon>
        <taxon>Mollusca</taxon>
        <taxon>Bivalvia</taxon>
        <taxon>Autobranchia</taxon>
        <taxon>Heteroconchia</taxon>
        <taxon>Palaeoheterodonta</taxon>
        <taxon>Unionida</taxon>
        <taxon>Unionoidea</taxon>
        <taxon>Unionidae</taxon>
        <taxon>Ambleminae</taxon>
        <taxon>Lampsilini</taxon>
        <taxon>Potamilus</taxon>
    </lineage>
</organism>
<dbReference type="FunFam" id="2.60.40.60:FF:000035">
    <property type="entry name" value="Protocadherin Fat 3"/>
    <property type="match status" value="1"/>
</dbReference>
<feature type="domain" description="Cadherin" evidence="13">
    <location>
        <begin position="788"/>
        <end position="894"/>
    </location>
</feature>
<dbReference type="FunFam" id="2.60.40.60:FF:000020">
    <property type="entry name" value="Dachsous cadherin-related 1b"/>
    <property type="match status" value="4"/>
</dbReference>
<evidence type="ECO:0000256" key="8">
    <source>
        <dbReference type="ARBA" id="ARBA00022989"/>
    </source>
</evidence>
<dbReference type="InterPro" id="IPR015919">
    <property type="entry name" value="Cadherin-like_sf"/>
</dbReference>
<feature type="domain" description="Cadherin" evidence="13">
    <location>
        <begin position="460"/>
        <end position="568"/>
    </location>
</feature>
<feature type="domain" description="Cadherin" evidence="13">
    <location>
        <begin position="259"/>
        <end position="357"/>
    </location>
</feature>
<feature type="domain" description="Cadherin" evidence="13">
    <location>
        <begin position="895"/>
        <end position="997"/>
    </location>
</feature>
<protein>
    <recommendedName>
        <fullName evidence="13">Cadherin domain-containing protein</fullName>
    </recommendedName>
</protein>
<evidence type="ECO:0000256" key="12">
    <source>
        <dbReference type="PROSITE-ProRule" id="PRU00043"/>
    </source>
</evidence>
<evidence type="ECO:0000256" key="11">
    <source>
        <dbReference type="ARBA" id="ARBA00023180"/>
    </source>
</evidence>
<evidence type="ECO:0000256" key="4">
    <source>
        <dbReference type="ARBA" id="ARBA00022729"/>
    </source>
</evidence>
<sequence>MYLMRNYFQALAPRPPISFSSEFERMFSYSEIKDQSDVRIYVCLNASVRIVVIIVSGVSLVDFVNTPTTISLEKLIPLGSIIFSIPYWDWLKWFQIDCETGVITTRQTLDSVIFPVVYLQIMAIDADPTPHSASVEVSVFITSIIDTSPVCDFNVYVYTVLENVTTGTVVGNISCSDADGNNLTYNILSGNERGLFYLNILSNGVQVMTVGGLYRETQYIHQLYIQVSDNKSDVYVNVTITVEDINDKAPDILLAGNLVNINENTDIAVKVYEVNATDADKSSVILYYFITSGNSEDKFWISETTGIIQLQNYLDREETSSYNLTIEVTDGNSFDSLTGTATLIVTVSDFNDNYPFCDKGVYIVSVDENAAMSTVIASPSCYDNDSSSQNLLFVISFGANGMFSIDNSTGEVTVSNTLDYENTTSYFLTITVDDQGSPALTSTIEITIWIKPINDNSPVFSRNYTVYVAENVSLGSDVIRVAATDADLGLIHGTVRYSIASGDIQSQFLIDSGDGTIKIAGALDREAIATYTLIVVASDCTSGSPDELSSSTLVTIHVTDINDNYPVFNPSIYSTTLLENTTIGTTVMQLSATDIDDGLFGTPGLYYTIVGGNSEEKFNMSGNYVILQSDIDHSTTAQYQLKIQAKDQGSKPLSSFAYLNVKVTAVNEYRPFFYKTVDTIFVYENVSVGTAIYTFSASDNDTGKYGELKYAIVDGNTDSVFHVDEDSGDLMVSSELDFENDPRLYNLTIEVTDNSGESNNTFTNRLWIVVQVMDSNDNTPVCISSGLPTNSYTMHIDENVYSGFTLSTAITASDRDTDINAEVTFSIVNGKTSSLFSINSSTGFLATSASTFDYEVTKALSLLVRVSDKGYPSLSTECRVKIMLNDVNDNAPVFQAIDFTVSISESFATGTTITTVTASDADTNVNNNNVFTYFLDSLHFIINSTSGVITCNYTLDREMTPSYVLKVYAIDQGAPQLTGTATITVQIEDINDNDPVISGTYNTTIYENIDVNTEVFKIFATDNDRGKNGALTFAINSGINDFYFKIDVFTGSIRVRNALDRETIDAYLLEITVNDNGDPPRTASINATVIILDVNDNPPVFSPSICGTFVMENESVGITVLQVNATDEDLGIAGTAGLIYSIVGGNSDDTFIMDRNNIVLSKDIDYVTSSKYVLKIKATDQGSIPLISYAYVTISVVAVNEYRPTFNVREISISIYENTSVGTTIFTFSATDEDTGQYGKVKFGLISGSTHGQFTIDETSGDLMVDSPLDYDSLLRIYNLTVAVHDLGDYDNNTFTDKTWIVIALLDVNDNSPIFMFNGSPTNIYIASINEDADIGHLFSVGINTSDIDSGLNSQVVYSIVGGDGLLHFRIDASSGVLSTTSTFDYETKTIYSVIVMATDRGSPAFSSKGLVKIQINDVNDNTPLFHITDYSISLSESSAIGTSVAVVIAIDKDSEVNDNNVIIYALTSSYFFVDPSSGIISTFALLDRESMAM</sequence>
<feature type="domain" description="Cadherin" evidence="13">
    <location>
        <begin position="152"/>
        <end position="252"/>
    </location>
</feature>
<dbReference type="PROSITE" id="PS00232">
    <property type="entry name" value="CADHERIN_1"/>
    <property type="match status" value="6"/>
</dbReference>
<reference evidence="14" key="3">
    <citation type="submission" date="2023-05" db="EMBL/GenBank/DDBJ databases">
        <authorList>
            <person name="Smith C.H."/>
        </authorList>
    </citation>
    <scope>NUCLEOTIDE SEQUENCE</scope>
    <source>
        <strain evidence="14">CHS0354</strain>
        <tissue evidence="14">Mantle</tissue>
    </source>
</reference>
<dbReference type="Pfam" id="PF00028">
    <property type="entry name" value="Cadherin"/>
    <property type="match status" value="13"/>
</dbReference>
<evidence type="ECO:0000256" key="2">
    <source>
        <dbReference type="ARBA" id="ARBA00022536"/>
    </source>
</evidence>
<dbReference type="Proteomes" id="UP001195483">
    <property type="component" value="Unassembled WGS sequence"/>
</dbReference>
<evidence type="ECO:0000256" key="3">
    <source>
        <dbReference type="ARBA" id="ARBA00022692"/>
    </source>
</evidence>
<evidence type="ECO:0000256" key="5">
    <source>
        <dbReference type="ARBA" id="ARBA00022737"/>
    </source>
</evidence>
<dbReference type="Gene3D" id="2.60.40.60">
    <property type="entry name" value="Cadherins"/>
    <property type="match status" value="14"/>
</dbReference>
<dbReference type="InterPro" id="IPR002126">
    <property type="entry name" value="Cadherin-like_dom"/>
</dbReference>
<comment type="caution">
    <text evidence="14">The sequence shown here is derived from an EMBL/GenBank/DDBJ whole genome shotgun (WGS) entry which is preliminary data.</text>
</comment>
<keyword evidence="11" id="KW-0325">Glycoprotein</keyword>
<evidence type="ECO:0000313" key="15">
    <source>
        <dbReference type="Proteomes" id="UP001195483"/>
    </source>
</evidence>
<feature type="domain" description="Cadherin" evidence="13">
    <location>
        <begin position="94"/>
        <end position="151"/>
    </location>
</feature>
<dbReference type="PANTHER" id="PTHR24026">
    <property type="entry name" value="FAT ATYPICAL CADHERIN-RELATED"/>
    <property type="match status" value="1"/>
</dbReference>
<accession>A0AAE0S5P3</accession>
<keyword evidence="3" id="KW-0812">Transmembrane</keyword>
<feature type="domain" description="Cadherin" evidence="13">
    <location>
        <begin position="1321"/>
        <end position="1426"/>
    </location>
</feature>
<dbReference type="FunFam" id="2.60.40.60:FF:000015">
    <property type="entry name" value="FAT atypical cadherin 1"/>
    <property type="match status" value="2"/>
</dbReference>
<dbReference type="InterPro" id="IPR020894">
    <property type="entry name" value="Cadherin_CS"/>
</dbReference>
<feature type="domain" description="Cadherin" evidence="13">
    <location>
        <begin position="1427"/>
        <end position="1490"/>
    </location>
</feature>
<keyword evidence="4" id="KW-0732">Signal</keyword>
<keyword evidence="6 12" id="KW-0106">Calcium</keyword>